<evidence type="ECO:0000256" key="2">
    <source>
        <dbReference type="ARBA" id="ARBA00023125"/>
    </source>
</evidence>
<dbReference type="PROSITE" id="PS01124">
    <property type="entry name" value="HTH_ARAC_FAMILY_2"/>
    <property type="match status" value="1"/>
</dbReference>
<feature type="domain" description="HTH araC/xylS-type" evidence="5">
    <location>
        <begin position="263"/>
        <end position="365"/>
    </location>
</feature>
<keyword evidence="4" id="KW-0812">Transmembrane</keyword>
<dbReference type="PANTHER" id="PTHR43280:SF2">
    <property type="entry name" value="HTH-TYPE TRANSCRIPTIONAL REGULATOR EXSA"/>
    <property type="match status" value="1"/>
</dbReference>
<gene>
    <name evidence="6" type="ORF">CLV99_1546</name>
</gene>
<keyword evidence="2 6" id="KW-0238">DNA-binding</keyword>
<dbReference type="InterPro" id="IPR009057">
    <property type="entry name" value="Homeodomain-like_sf"/>
</dbReference>
<reference evidence="6 7" key="1">
    <citation type="submission" date="2019-03" db="EMBL/GenBank/DDBJ databases">
        <title>Genomic Encyclopedia of Archaeal and Bacterial Type Strains, Phase II (KMG-II): from individual species to whole genera.</title>
        <authorList>
            <person name="Goeker M."/>
        </authorList>
    </citation>
    <scope>NUCLEOTIDE SEQUENCE [LARGE SCALE GENOMIC DNA]</scope>
    <source>
        <strain evidence="6 7">DSM 28353</strain>
    </source>
</reference>
<dbReference type="GO" id="GO:0003700">
    <property type="term" value="F:DNA-binding transcription factor activity"/>
    <property type="evidence" value="ECO:0007669"/>
    <property type="project" value="InterPro"/>
</dbReference>
<evidence type="ECO:0000313" key="7">
    <source>
        <dbReference type="Proteomes" id="UP000295292"/>
    </source>
</evidence>
<feature type="transmembrane region" description="Helical" evidence="4">
    <location>
        <begin position="93"/>
        <end position="112"/>
    </location>
</feature>
<keyword evidence="7" id="KW-1185">Reference proteome</keyword>
<feature type="transmembrane region" description="Helical" evidence="4">
    <location>
        <begin position="34"/>
        <end position="53"/>
    </location>
</feature>
<dbReference type="SMART" id="SM00342">
    <property type="entry name" value="HTH_ARAC"/>
    <property type="match status" value="1"/>
</dbReference>
<keyword evidence="4" id="KW-0472">Membrane</keyword>
<feature type="transmembrane region" description="Helical" evidence="4">
    <location>
        <begin position="124"/>
        <end position="142"/>
    </location>
</feature>
<feature type="transmembrane region" description="Helical" evidence="4">
    <location>
        <begin position="163"/>
        <end position="180"/>
    </location>
</feature>
<evidence type="ECO:0000259" key="5">
    <source>
        <dbReference type="PROSITE" id="PS01124"/>
    </source>
</evidence>
<name>A0A4R6WMT3_9SPHI</name>
<feature type="transmembrane region" description="Helical" evidence="4">
    <location>
        <begin position="59"/>
        <end position="81"/>
    </location>
</feature>
<dbReference type="Gene3D" id="1.10.10.60">
    <property type="entry name" value="Homeodomain-like"/>
    <property type="match status" value="1"/>
</dbReference>
<evidence type="ECO:0000256" key="1">
    <source>
        <dbReference type="ARBA" id="ARBA00023015"/>
    </source>
</evidence>
<dbReference type="InterPro" id="IPR018060">
    <property type="entry name" value="HTH_AraC"/>
</dbReference>
<dbReference type="PANTHER" id="PTHR43280">
    <property type="entry name" value="ARAC-FAMILY TRANSCRIPTIONAL REGULATOR"/>
    <property type="match status" value="1"/>
</dbReference>
<evidence type="ECO:0000256" key="3">
    <source>
        <dbReference type="ARBA" id="ARBA00023163"/>
    </source>
</evidence>
<dbReference type="SUPFAM" id="SSF46689">
    <property type="entry name" value="Homeodomain-like"/>
    <property type="match status" value="1"/>
</dbReference>
<evidence type="ECO:0000313" key="6">
    <source>
        <dbReference type="EMBL" id="TDQ80092.1"/>
    </source>
</evidence>
<dbReference type="GO" id="GO:0043565">
    <property type="term" value="F:sequence-specific DNA binding"/>
    <property type="evidence" value="ECO:0007669"/>
    <property type="project" value="InterPro"/>
</dbReference>
<dbReference type="AlphaFoldDB" id="A0A4R6WMT3"/>
<evidence type="ECO:0000256" key="4">
    <source>
        <dbReference type="SAM" id="Phobius"/>
    </source>
</evidence>
<accession>A0A4R6WMT3</accession>
<comment type="caution">
    <text evidence="6">The sequence shown here is derived from an EMBL/GenBank/DDBJ whole genome shotgun (WGS) entry which is preliminary data.</text>
</comment>
<feature type="transmembrane region" description="Helical" evidence="4">
    <location>
        <begin position="192"/>
        <end position="213"/>
    </location>
</feature>
<keyword evidence="1" id="KW-0805">Transcription regulation</keyword>
<organism evidence="6 7">
    <name type="scientific">Sphingobacterium yanglingense</name>
    <dbReference type="NCBI Taxonomy" id="1437280"/>
    <lineage>
        <taxon>Bacteria</taxon>
        <taxon>Pseudomonadati</taxon>
        <taxon>Bacteroidota</taxon>
        <taxon>Sphingobacteriia</taxon>
        <taxon>Sphingobacteriales</taxon>
        <taxon>Sphingobacteriaceae</taxon>
        <taxon>Sphingobacterium</taxon>
    </lineage>
</organism>
<proteinExistence type="predicted"/>
<dbReference type="EMBL" id="SNYV01000011">
    <property type="protein sequence ID" value="TDQ80092.1"/>
    <property type="molecule type" value="Genomic_DNA"/>
</dbReference>
<feature type="transmembrane region" description="Helical" evidence="4">
    <location>
        <begin position="6"/>
        <end position="22"/>
    </location>
</feature>
<dbReference type="Pfam" id="PF12833">
    <property type="entry name" value="HTH_18"/>
    <property type="match status" value="1"/>
</dbReference>
<dbReference type="Proteomes" id="UP000295292">
    <property type="component" value="Unassembled WGS sequence"/>
</dbReference>
<sequence>MNILLTVSTFTVLILSAFFIFLNMGKEKIVFNRYLLLMLLMGVFSLMLEYVSQVLASPWLHFVLEFPIGLLYGPGLLLLIHNLPQNHTPTQPIWLHLIPFFVALIIYSIIVQDSDLHYRYSLDYTMAMLFITTLHLGCYLLYLRPSVSRILRGRIKENKITKGAWYLSFLILIASLFSSLKDMINDAGNIYIHRIISLLLYSMFLLGAWFIFFTQRRLKKMWYSIEKSNEERDVSALEKNNNKEKYTIPLIPLTRDQEVSYRGRIELFIQTLAYLDSDLNKDKFSSQLEIPVHHIAPFLKQEFGKGFNAFVNQLRLNYAIRQLKSEELMYTIEDLSMVCGFNSRASFYRNFQAEFGCSPHQYRLDYEEPLN</sequence>
<dbReference type="PROSITE" id="PS00041">
    <property type="entry name" value="HTH_ARAC_FAMILY_1"/>
    <property type="match status" value="1"/>
</dbReference>
<protein>
    <submittedName>
        <fullName evidence="6">AraC-like DNA-binding protein</fullName>
    </submittedName>
</protein>
<dbReference type="RefSeq" id="WP_133583838.1">
    <property type="nucleotide sequence ID" value="NZ_SNYV01000011.1"/>
</dbReference>
<dbReference type="InterPro" id="IPR018062">
    <property type="entry name" value="HTH_AraC-typ_CS"/>
</dbReference>
<dbReference type="OrthoDB" id="9779074at2"/>
<keyword evidence="3" id="KW-0804">Transcription</keyword>
<keyword evidence="4" id="KW-1133">Transmembrane helix</keyword>